<dbReference type="PROSITE" id="PS50097">
    <property type="entry name" value="BTB"/>
    <property type="match status" value="1"/>
</dbReference>
<evidence type="ECO:0000313" key="4">
    <source>
        <dbReference type="WormBase" id="ZC239.6"/>
    </source>
</evidence>
<dbReference type="KEGG" id="cel:CELE_ZC239.6"/>
<dbReference type="STRING" id="6239.ZC239.6.3"/>
<dbReference type="InterPro" id="IPR000210">
    <property type="entry name" value="BTB/POZ_dom"/>
</dbReference>
<name>P91556_CAEEL</name>
<dbReference type="HOGENOM" id="CLU_1195786_0_0_1"/>
<dbReference type="PANTHER" id="PTHR11145">
    <property type="entry name" value="BTB/POZ DOMAIN-CONTAINING ADAPTER FOR CUL3-MEDIATED RHOA DEGRADATION PROTEIN FAMILY MEMBER"/>
    <property type="match status" value="1"/>
</dbReference>
<evidence type="ECO:0000259" key="1">
    <source>
        <dbReference type="PROSITE" id="PS50097"/>
    </source>
</evidence>
<dbReference type="RefSeq" id="NP_494474.2">
    <property type="nucleotide sequence ID" value="NM_062073.5"/>
</dbReference>
<dbReference type="InterPro" id="IPR045068">
    <property type="entry name" value="BACURD1-3"/>
</dbReference>
<dbReference type="SMART" id="SM00225">
    <property type="entry name" value="BTB"/>
    <property type="match status" value="1"/>
</dbReference>
<dbReference type="PIR" id="T25971">
    <property type="entry name" value="T25971"/>
</dbReference>
<dbReference type="PANTHER" id="PTHR11145:SF19">
    <property type="entry name" value="BTB DOMAIN-CONTAINING PROTEIN-RELATED"/>
    <property type="match status" value="1"/>
</dbReference>
<dbReference type="GeneID" id="173663"/>
<dbReference type="GO" id="GO:0051260">
    <property type="term" value="P:protein homooligomerization"/>
    <property type="evidence" value="ECO:0007669"/>
    <property type="project" value="InterPro"/>
</dbReference>
<dbReference type="CDD" id="cd18316">
    <property type="entry name" value="BTB_POZ_KCTD-like"/>
    <property type="match status" value="1"/>
</dbReference>
<dbReference type="UCSC" id="ZC239.6.1">
    <property type="organism name" value="c. elegans"/>
</dbReference>
<dbReference type="Gene3D" id="3.30.710.10">
    <property type="entry name" value="Potassium Channel Kv1.1, Chain A"/>
    <property type="match status" value="1"/>
</dbReference>
<dbReference type="PhylomeDB" id="P91556"/>
<accession>P91556</accession>
<dbReference type="InterPro" id="IPR011333">
    <property type="entry name" value="SKP1/BTB/POZ_sf"/>
</dbReference>
<dbReference type="PaxDb" id="6239-ZC239.6.3"/>
<dbReference type="CTD" id="173663"/>
<dbReference type="eggNOG" id="KOG2716">
    <property type="taxonomic scope" value="Eukaryota"/>
</dbReference>
<dbReference type="OrthoDB" id="2414723at2759"/>
<gene>
    <name evidence="2" type="ORF">CELE_ZC239.6</name>
    <name evidence="2 4" type="ORF">ZC239.6</name>
</gene>
<proteinExistence type="predicted"/>
<sequence length="258" mass="29198">MLRLNVGGKEFVTSKATLTKFDGYFKNLPEIQQVNPTSPIFVDRSPKHFETILNFMRDGDVDLPQEYLNQLLREARFYGLVKLVRDCEQAIARLDVGSGRPSERADPLSDIICNCRSTSNNVAPAVVNSEIKPPNKENDLSIASVPEYDANQNIVKNSEKMMLEIEKIPSPPKDAKIENYDDYLKLVFSNIIDAARDKISNWDFKKAGEALQFAHRGIRGTLSFLTDSRRLCGVAASSFAELRKLWTWVSRVFVPVRI</sequence>
<dbReference type="Pfam" id="PF02214">
    <property type="entry name" value="BTB_2"/>
    <property type="match status" value="1"/>
</dbReference>
<feature type="domain" description="BTB" evidence="1">
    <location>
        <begin position="1"/>
        <end position="65"/>
    </location>
</feature>
<dbReference type="WormBase" id="ZC239.6">
    <property type="protein sequence ID" value="CE32765"/>
    <property type="gene ID" value="WBGene00022569"/>
</dbReference>
<dbReference type="EMBL" id="BX284602">
    <property type="protein sequence ID" value="CCD64932.1"/>
    <property type="molecule type" value="Genomic_DNA"/>
</dbReference>
<dbReference type="InterPro" id="IPR003131">
    <property type="entry name" value="T1-type_BTB"/>
</dbReference>
<dbReference type="SUPFAM" id="SSF54695">
    <property type="entry name" value="POZ domain"/>
    <property type="match status" value="1"/>
</dbReference>
<dbReference type="InParanoid" id="P91556"/>
<organism evidence="2 3">
    <name type="scientific">Caenorhabditis elegans</name>
    <dbReference type="NCBI Taxonomy" id="6239"/>
    <lineage>
        <taxon>Eukaryota</taxon>
        <taxon>Metazoa</taxon>
        <taxon>Ecdysozoa</taxon>
        <taxon>Nematoda</taxon>
        <taxon>Chromadorea</taxon>
        <taxon>Rhabditida</taxon>
        <taxon>Rhabditina</taxon>
        <taxon>Rhabditomorpha</taxon>
        <taxon>Rhabditoidea</taxon>
        <taxon>Rhabditidae</taxon>
        <taxon>Peloderinae</taxon>
        <taxon>Caenorhabditis</taxon>
    </lineage>
</organism>
<dbReference type="Proteomes" id="UP000001940">
    <property type="component" value="Chromosome II"/>
</dbReference>
<dbReference type="Bgee" id="WBGene00022569">
    <property type="expression patterns" value="Expressed in pharyngeal muscle cell (C elegans) and 4 other cell types or tissues"/>
</dbReference>
<dbReference type="AlphaFoldDB" id="P91556"/>
<dbReference type="SMR" id="P91556"/>
<evidence type="ECO:0000313" key="3">
    <source>
        <dbReference type="Proteomes" id="UP000001940"/>
    </source>
</evidence>
<dbReference type="AGR" id="WB:WBGene00022569"/>
<protein>
    <submittedName>
        <fullName evidence="2">BTB domain-containing protein</fullName>
    </submittedName>
</protein>
<keyword evidence="3" id="KW-1185">Reference proteome</keyword>
<reference evidence="2 3" key="1">
    <citation type="journal article" date="1998" name="Science">
        <title>Genome sequence of the nematode C. elegans: a platform for investigating biology.</title>
        <authorList>
            <consortium name="The C. elegans sequencing consortium"/>
            <person name="Sulson J.E."/>
            <person name="Waterston R."/>
        </authorList>
    </citation>
    <scope>NUCLEOTIDE SEQUENCE [LARGE SCALE GENOMIC DNA]</scope>
    <source>
        <strain evidence="2 3">Bristol N2</strain>
    </source>
</reference>
<evidence type="ECO:0000313" key="2">
    <source>
        <dbReference type="EMBL" id="CCD64932.1"/>
    </source>
</evidence>